<dbReference type="Proteomes" id="UP000199529">
    <property type="component" value="Unassembled WGS sequence"/>
</dbReference>
<feature type="domain" description="Ku" evidence="2">
    <location>
        <begin position="9"/>
        <end position="65"/>
    </location>
</feature>
<dbReference type="EMBL" id="FNOK01000042">
    <property type="protein sequence ID" value="SDZ01459.1"/>
    <property type="molecule type" value="Genomic_DNA"/>
</dbReference>
<evidence type="ECO:0000256" key="1">
    <source>
        <dbReference type="ARBA" id="ARBA00023125"/>
    </source>
</evidence>
<evidence type="ECO:0000313" key="3">
    <source>
        <dbReference type="EMBL" id="SDZ01459.1"/>
    </source>
</evidence>
<evidence type="ECO:0000259" key="2">
    <source>
        <dbReference type="Pfam" id="PF02735"/>
    </source>
</evidence>
<dbReference type="Pfam" id="PF02735">
    <property type="entry name" value="Ku"/>
    <property type="match status" value="1"/>
</dbReference>
<dbReference type="GO" id="GO:0006303">
    <property type="term" value="P:double-strand break repair via nonhomologous end joining"/>
    <property type="evidence" value="ECO:0007669"/>
    <property type="project" value="InterPro"/>
</dbReference>
<dbReference type="SUPFAM" id="SSF100939">
    <property type="entry name" value="SPOC domain-like"/>
    <property type="match status" value="1"/>
</dbReference>
<dbReference type="InterPro" id="IPR016194">
    <property type="entry name" value="SPOC-like_C_dom_sf"/>
</dbReference>
<keyword evidence="1" id="KW-0238">DNA-binding</keyword>
<gene>
    <name evidence="3" type="ORF">SAMN05216215_104276</name>
</gene>
<organism evidence="3 4">
    <name type="scientific">Saccharopolyspora shandongensis</name>
    <dbReference type="NCBI Taxonomy" id="418495"/>
    <lineage>
        <taxon>Bacteria</taxon>
        <taxon>Bacillati</taxon>
        <taxon>Actinomycetota</taxon>
        <taxon>Actinomycetes</taxon>
        <taxon>Pseudonocardiales</taxon>
        <taxon>Pseudonocardiaceae</taxon>
        <taxon>Saccharopolyspora</taxon>
    </lineage>
</organism>
<name>A0A1H3PLU9_9PSEU</name>
<keyword evidence="4" id="KW-1185">Reference proteome</keyword>
<dbReference type="AlphaFoldDB" id="A0A1H3PLU9"/>
<reference evidence="4" key="1">
    <citation type="submission" date="2016-10" db="EMBL/GenBank/DDBJ databases">
        <authorList>
            <person name="Varghese N."/>
            <person name="Submissions S."/>
        </authorList>
    </citation>
    <scope>NUCLEOTIDE SEQUENCE [LARGE SCALE GENOMIC DNA]</scope>
    <source>
        <strain evidence="4">CGMCC 4.3530</strain>
    </source>
</reference>
<accession>A0A1H3PLU9</accession>
<proteinExistence type="predicted"/>
<sequence length="161" mass="17550">MRLSPAGLVPLTEICSAYAYAGHTVTLDDDDLEHLPLTGARRLEVQQFVPIKDIAPAAVGRAYYVHLEQLADRLSANSSALSSRRRSGKTGLFLGRVSTHGFHDLRIIRHRYRHGASSARAASVADRARGVVAEERLAGVAEERLAGAVAVGRTVRSVRRW</sequence>
<dbReference type="GO" id="GO:0003677">
    <property type="term" value="F:DNA binding"/>
    <property type="evidence" value="ECO:0007669"/>
    <property type="project" value="UniProtKB-KW"/>
</dbReference>
<evidence type="ECO:0000313" key="4">
    <source>
        <dbReference type="Proteomes" id="UP000199529"/>
    </source>
</evidence>
<protein>
    <recommendedName>
        <fullName evidence="2">Ku domain-containing protein</fullName>
    </recommendedName>
</protein>
<dbReference type="InterPro" id="IPR006164">
    <property type="entry name" value="DNA_bd_Ku70/Ku80"/>
</dbReference>